<evidence type="ECO:0008006" key="5">
    <source>
        <dbReference type="Google" id="ProtNLM"/>
    </source>
</evidence>
<sequence length="217" mass="24291">MHLLISVSVCLLLAVTAVAQKPHPCKSPPFMVGRVTLLSPKGQLVAYERFTYDALGKRIRARVQGTNHNHSFHVDILALFQEGVVYEISYRNQTCKKSALKAPFQPIQIPQNATFQAQVIIGSSSGPGQGLLVNNWFGDIPEQKAKYFLTFTEFGCLPITNLYNSEQTGWILTSFFDLVIGIEDPEDFIPPDFCDTKPVDKGEEVVTDFFEVLLKKH</sequence>
<evidence type="ECO:0000256" key="1">
    <source>
        <dbReference type="ARBA" id="ARBA00010771"/>
    </source>
</evidence>
<organism evidence="3 4">
    <name type="scientific">Synaphobranchus kaupii</name>
    <name type="common">Kaup's arrowtooth eel</name>
    <dbReference type="NCBI Taxonomy" id="118154"/>
    <lineage>
        <taxon>Eukaryota</taxon>
        <taxon>Metazoa</taxon>
        <taxon>Chordata</taxon>
        <taxon>Craniata</taxon>
        <taxon>Vertebrata</taxon>
        <taxon>Euteleostomi</taxon>
        <taxon>Actinopterygii</taxon>
        <taxon>Neopterygii</taxon>
        <taxon>Teleostei</taxon>
        <taxon>Anguilliformes</taxon>
        <taxon>Synaphobranchidae</taxon>
        <taxon>Synaphobranchus</taxon>
    </lineage>
</organism>
<dbReference type="Pfam" id="PF00811">
    <property type="entry name" value="Ependymin"/>
    <property type="match status" value="1"/>
</dbReference>
<dbReference type="SMART" id="SM00026">
    <property type="entry name" value="EPEND"/>
    <property type="match status" value="1"/>
</dbReference>
<protein>
    <recommendedName>
        <fullName evidence="5">Ependymin</fullName>
    </recommendedName>
</protein>
<proteinExistence type="inferred from homology"/>
<dbReference type="PRINTS" id="PR00317">
    <property type="entry name" value="EPENDYMIN"/>
</dbReference>
<keyword evidence="4" id="KW-1185">Reference proteome</keyword>
<feature type="chain" id="PRO_5040445682" description="Ependymin" evidence="2">
    <location>
        <begin position="20"/>
        <end position="217"/>
    </location>
</feature>
<dbReference type="OrthoDB" id="6084362at2759"/>
<accession>A0A9Q1F0E3</accession>
<dbReference type="GO" id="GO:0007160">
    <property type="term" value="P:cell-matrix adhesion"/>
    <property type="evidence" value="ECO:0007669"/>
    <property type="project" value="InterPro"/>
</dbReference>
<dbReference type="PANTHER" id="PTHR10697:SF5">
    <property type="entry name" value="EPENDYMIN-RELATED"/>
    <property type="match status" value="1"/>
</dbReference>
<dbReference type="GO" id="GO:0005764">
    <property type="term" value="C:lysosome"/>
    <property type="evidence" value="ECO:0007669"/>
    <property type="project" value="TreeGrafter"/>
</dbReference>
<comment type="similarity">
    <text evidence="1">Belongs to the ependymin family.</text>
</comment>
<evidence type="ECO:0000256" key="2">
    <source>
        <dbReference type="SAM" id="SignalP"/>
    </source>
</evidence>
<evidence type="ECO:0000313" key="3">
    <source>
        <dbReference type="EMBL" id="KAJ8348401.1"/>
    </source>
</evidence>
<name>A0A9Q1F0E3_SYNKA</name>
<dbReference type="GO" id="GO:0005509">
    <property type="term" value="F:calcium ion binding"/>
    <property type="evidence" value="ECO:0007669"/>
    <property type="project" value="InterPro"/>
</dbReference>
<dbReference type="EMBL" id="JAINUF010000010">
    <property type="protein sequence ID" value="KAJ8348401.1"/>
    <property type="molecule type" value="Genomic_DNA"/>
</dbReference>
<dbReference type="GO" id="GO:0005576">
    <property type="term" value="C:extracellular region"/>
    <property type="evidence" value="ECO:0007669"/>
    <property type="project" value="InterPro"/>
</dbReference>
<dbReference type="InterPro" id="IPR001299">
    <property type="entry name" value="Ependymin"/>
</dbReference>
<dbReference type="AlphaFoldDB" id="A0A9Q1F0E3"/>
<feature type="signal peptide" evidence="2">
    <location>
        <begin position="1"/>
        <end position="19"/>
    </location>
</feature>
<reference evidence="3" key="1">
    <citation type="journal article" date="2023" name="Science">
        <title>Genome structures resolve the early diversification of teleost fishes.</title>
        <authorList>
            <person name="Parey E."/>
            <person name="Louis A."/>
            <person name="Montfort J."/>
            <person name="Bouchez O."/>
            <person name="Roques C."/>
            <person name="Iampietro C."/>
            <person name="Lluch J."/>
            <person name="Castinel A."/>
            <person name="Donnadieu C."/>
            <person name="Desvignes T."/>
            <person name="Floi Bucao C."/>
            <person name="Jouanno E."/>
            <person name="Wen M."/>
            <person name="Mejri S."/>
            <person name="Dirks R."/>
            <person name="Jansen H."/>
            <person name="Henkel C."/>
            <person name="Chen W.J."/>
            <person name="Zahm M."/>
            <person name="Cabau C."/>
            <person name="Klopp C."/>
            <person name="Thompson A.W."/>
            <person name="Robinson-Rechavi M."/>
            <person name="Braasch I."/>
            <person name="Lecointre G."/>
            <person name="Bobe J."/>
            <person name="Postlethwait J.H."/>
            <person name="Berthelot C."/>
            <person name="Roest Crollius H."/>
            <person name="Guiguen Y."/>
        </authorList>
    </citation>
    <scope>NUCLEOTIDE SEQUENCE</scope>
    <source>
        <strain evidence="3">WJC10195</strain>
    </source>
</reference>
<dbReference type="PANTHER" id="PTHR10697">
    <property type="entry name" value="MAMMALIAN EPENDYMIN-RELATED PROTEIN 1"/>
    <property type="match status" value="1"/>
</dbReference>
<keyword evidence="2" id="KW-0732">Signal</keyword>
<dbReference type="Proteomes" id="UP001152622">
    <property type="component" value="Chromosome 10"/>
</dbReference>
<evidence type="ECO:0000313" key="4">
    <source>
        <dbReference type="Proteomes" id="UP001152622"/>
    </source>
</evidence>
<gene>
    <name evidence="3" type="ORF">SKAU_G00269900</name>
</gene>
<comment type="caution">
    <text evidence="3">The sequence shown here is derived from an EMBL/GenBank/DDBJ whole genome shotgun (WGS) entry which is preliminary data.</text>
</comment>